<evidence type="ECO:0008006" key="3">
    <source>
        <dbReference type="Google" id="ProtNLM"/>
    </source>
</evidence>
<dbReference type="Proteomes" id="UP000248553">
    <property type="component" value="Unassembled WGS sequence"/>
</dbReference>
<keyword evidence="2" id="KW-1185">Reference proteome</keyword>
<reference evidence="2" key="1">
    <citation type="submission" date="2018-05" db="EMBL/GenBank/DDBJ databases">
        <authorList>
            <person name="Nie L."/>
        </authorList>
    </citation>
    <scope>NUCLEOTIDE SEQUENCE [LARGE SCALE GENOMIC DNA]</scope>
    <source>
        <strain evidence="2">NL</strain>
    </source>
</reference>
<protein>
    <recommendedName>
        <fullName evidence="3">Cellulose biosynthesis protein BcsS</fullName>
    </recommendedName>
</protein>
<dbReference type="AlphaFoldDB" id="A0A328BDK1"/>
<comment type="caution">
    <text evidence="1">The sequence shown here is derived from an EMBL/GenBank/DDBJ whole genome shotgun (WGS) entry which is preliminary data.</text>
</comment>
<dbReference type="EMBL" id="QHKM01000008">
    <property type="protein sequence ID" value="RAK63904.1"/>
    <property type="molecule type" value="Genomic_DNA"/>
</dbReference>
<organism evidence="1 2">
    <name type="scientific">Hymenobacter edaphi</name>
    <dbReference type="NCBI Taxonomy" id="2211146"/>
    <lineage>
        <taxon>Bacteria</taxon>
        <taxon>Pseudomonadati</taxon>
        <taxon>Bacteroidota</taxon>
        <taxon>Cytophagia</taxon>
        <taxon>Cytophagales</taxon>
        <taxon>Hymenobacteraceae</taxon>
        <taxon>Hymenobacter</taxon>
    </lineage>
</organism>
<accession>A0A328BDK1</accession>
<evidence type="ECO:0000313" key="2">
    <source>
        <dbReference type="Proteomes" id="UP000248553"/>
    </source>
</evidence>
<gene>
    <name evidence="1" type="ORF">DLM85_20375</name>
</gene>
<sequence length="231" mass="24971">MTSLGTCISSCTTYVPTLTPTPLLQHGGQVEAGASFHPISQAEAYVAYSPVKHLLLVVNGAQRWNMPTGDTRIKATQGDVAVGGYGTFGNNRWYLGGLAGYGGAQSFYRFYVPDSPLKEYRSRYARPYGQLWLARQTTGLAYGAALRATSLHFTRLTFNDQPVQQSVPHLYAAPSLFVRWGQGAVQGHAQVGVSTPLGSAFSGRETDLYASELVLGVGVVFSPHLRRPKAQ</sequence>
<name>A0A328BDK1_9BACT</name>
<proteinExistence type="predicted"/>
<evidence type="ECO:0000313" key="1">
    <source>
        <dbReference type="EMBL" id="RAK63904.1"/>
    </source>
</evidence>